<gene>
    <name evidence="2" type="ORF">FD14_GL002934</name>
</gene>
<comment type="caution">
    <text evidence="2">The sequence shown here is derived from an EMBL/GenBank/DDBJ whole genome shotgun (WGS) entry which is preliminary data.</text>
</comment>
<reference evidence="2 3" key="1">
    <citation type="journal article" date="2015" name="Genome Announc.">
        <title>Expanding the biotechnology potential of lactobacilli through comparative genomics of 213 strains and associated genera.</title>
        <authorList>
            <person name="Sun Z."/>
            <person name="Harris H.M."/>
            <person name="McCann A."/>
            <person name="Guo C."/>
            <person name="Argimon S."/>
            <person name="Zhang W."/>
            <person name="Yang X."/>
            <person name="Jeffery I.B."/>
            <person name="Cooney J.C."/>
            <person name="Kagawa T.F."/>
            <person name="Liu W."/>
            <person name="Song Y."/>
            <person name="Salvetti E."/>
            <person name="Wrobel A."/>
            <person name="Rasinkangas P."/>
            <person name="Parkhill J."/>
            <person name="Rea M.C."/>
            <person name="O'Sullivan O."/>
            <person name="Ritari J."/>
            <person name="Douillard F.P."/>
            <person name="Paul Ross R."/>
            <person name="Yang R."/>
            <person name="Briner A.E."/>
            <person name="Felis G.E."/>
            <person name="de Vos W.M."/>
            <person name="Barrangou R."/>
            <person name="Klaenhammer T.R."/>
            <person name="Caufield P.W."/>
            <person name="Cui Y."/>
            <person name="Zhang H."/>
            <person name="O'Toole P.W."/>
        </authorList>
    </citation>
    <scope>NUCLEOTIDE SEQUENCE [LARGE SCALE GENOMIC DNA]</scope>
    <source>
        <strain evidence="2 3">DSM 23365</strain>
    </source>
</reference>
<name>A0A0R2EJK7_9LACO</name>
<dbReference type="PATRIC" id="fig|1423804.4.peg.3157"/>
<dbReference type="AlphaFoldDB" id="A0A0R2EJK7"/>
<protein>
    <recommendedName>
        <fullName evidence="4">YxeA family protein</fullName>
    </recommendedName>
</protein>
<dbReference type="PANTHER" id="PTHR36433:SF2">
    <property type="entry name" value="YXEA FAMILY PROTEIN"/>
    <property type="match status" value="1"/>
</dbReference>
<dbReference type="InterPro" id="IPR006542">
    <property type="entry name" value="DUF1093"/>
</dbReference>
<organism evidence="2 3">
    <name type="scientific">Secundilactobacillus similis DSM 23365 = JCM 2765</name>
    <dbReference type="NCBI Taxonomy" id="1423804"/>
    <lineage>
        <taxon>Bacteria</taxon>
        <taxon>Bacillati</taxon>
        <taxon>Bacillota</taxon>
        <taxon>Bacilli</taxon>
        <taxon>Lactobacillales</taxon>
        <taxon>Lactobacillaceae</taxon>
        <taxon>Secundilactobacillus</taxon>
    </lineage>
</organism>
<sequence>MKKGLWWLVGIIVVLVGIGGALYGIQNYGRSYYAQVGNISHTYLQKQKDGTVMGKSYTYNMTGYDKNGSAKKLSVNSMTGVKFTKGHYVKVLWSPAKGVKSYERVSWSQVPKAAQAKLK</sequence>
<keyword evidence="1" id="KW-1133">Transmembrane helix</keyword>
<accession>A0A0R2EJK7</accession>
<dbReference type="OrthoDB" id="2299005at2"/>
<dbReference type="STRING" id="1423804.FD14_GL002934"/>
<dbReference type="Gene3D" id="2.40.50.480">
    <property type="match status" value="1"/>
</dbReference>
<evidence type="ECO:0008006" key="4">
    <source>
        <dbReference type="Google" id="ProtNLM"/>
    </source>
</evidence>
<dbReference type="NCBIfam" id="TIGR01655">
    <property type="entry name" value="yxeA_fam"/>
    <property type="match status" value="1"/>
</dbReference>
<dbReference type="PANTHER" id="PTHR36433">
    <property type="entry name" value="HYPOTHETICAL CYTOSOLIC PROTEIN"/>
    <property type="match status" value="1"/>
</dbReference>
<dbReference type="SUPFAM" id="SSF159121">
    <property type="entry name" value="BC4932-like"/>
    <property type="match status" value="1"/>
</dbReference>
<dbReference type="Pfam" id="PF06486">
    <property type="entry name" value="DUF1093"/>
    <property type="match status" value="1"/>
</dbReference>
<proteinExistence type="predicted"/>
<keyword evidence="1" id="KW-0812">Transmembrane</keyword>
<evidence type="ECO:0000256" key="1">
    <source>
        <dbReference type="SAM" id="Phobius"/>
    </source>
</evidence>
<evidence type="ECO:0000313" key="3">
    <source>
        <dbReference type="Proteomes" id="UP000051442"/>
    </source>
</evidence>
<dbReference type="EMBL" id="AYZM01000178">
    <property type="protein sequence ID" value="KRN15590.1"/>
    <property type="molecule type" value="Genomic_DNA"/>
</dbReference>
<dbReference type="InterPro" id="IPR036166">
    <property type="entry name" value="YxeA-like_sf"/>
</dbReference>
<dbReference type="Proteomes" id="UP000051442">
    <property type="component" value="Unassembled WGS sequence"/>
</dbReference>
<keyword evidence="1" id="KW-0472">Membrane</keyword>
<evidence type="ECO:0000313" key="2">
    <source>
        <dbReference type="EMBL" id="KRN15590.1"/>
    </source>
</evidence>
<feature type="transmembrane region" description="Helical" evidence="1">
    <location>
        <begin position="6"/>
        <end position="25"/>
    </location>
</feature>
<dbReference type="RefSeq" id="WP_054734513.1">
    <property type="nucleotide sequence ID" value="NZ_AYZM01000178.1"/>
</dbReference>
<keyword evidence="3" id="KW-1185">Reference proteome</keyword>